<sequence>MASQISRKVEYSRLVENEEGREVSEPVSKPVSFLQRPAYSLHLIIIGLALVLTSGAGFFAGVLWTQNALNINNYSSSTAPKIPLPYTQTEFVYSSPFSLAPPQGEGSGDESEPIWDDLVPNGLGYFRDGKIAPKVSIPTTFHQLHCLYILRRAYYSTRSDSQLESFDLGKNRTIHAAHCFDYLKQTITCSVDSTVEPYEDDDNTDGFLGSGFLRQCRSFDALKQYVEKWRVFNATGFLAAGIAHGKAHVHGSEGQ</sequence>
<reference evidence="5" key="1">
    <citation type="journal article" date="2021" name="Nat. Commun.">
        <title>Genetic determinants of endophytism in the Arabidopsis root mycobiome.</title>
        <authorList>
            <person name="Mesny F."/>
            <person name="Miyauchi S."/>
            <person name="Thiergart T."/>
            <person name="Pickel B."/>
            <person name="Atanasova L."/>
            <person name="Karlsson M."/>
            <person name="Huettel B."/>
            <person name="Barry K.W."/>
            <person name="Haridas S."/>
            <person name="Chen C."/>
            <person name="Bauer D."/>
            <person name="Andreopoulos W."/>
            <person name="Pangilinan J."/>
            <person name="LaButti K."/>
            <person name="Riley R."/>
            <person name="Lipzen A."/>
            <person name="Clum A."/>
            <person name="Drula E."/>
            <person name="Henrissat B."/>
            <person name="Kohler A."/>
            <person name="Grigoriev I.V."/>
            <person name="Martin F.M."/>
            <person name="Hacquard S."/>
        </authorList>
    </citation>
    <scope>NUCLEOTIDE SEQUENCE</scope>
    <source>
        <strain evidence="5">MPI-CAGE-CH-0235</strain>
    </source>
</reference>
<name>A0A8K0WV88_9HYPO</name>
<protein>
    <submittedName>
        <fullName evidence="5">Uncharacterized protein</fullName>
    </submittedName>
</protein>
<dbReference type="Pfam" id="PF11807">
    <property type="entry name" value="UstYa"/>
    <property type="match status" value="1"/>
</dbReference>
<dbReference type="GO" id="GO:0043386">
    <property type="term" value="P:mycotoxin biosynthetic process"/>
    <property type="evidence" value="ECO:0007669"/>
    <property type="project" value="InterPro"/>
</dbReference>
<proteinExistence type="inferred from homology"/>
<evidence type="ECO:0000256" key="4">
    <source>
        <dbReference type="SAM" id="Phobius"/>
    </source>
</evidence>
<evidence type="ECO:0000313" key="5">
    <source>
        <dbReference type="EMBL" id="KAH7324813.1"/>
    </source>
</evidence>
<dbReference type="OrthoDB" id="3687641at2759"/>
<dbReference type="PANTHER" id="PTHR33365">
    <property type="entry name" value="YALI0B05434P"/>
    <property type="match status" value="1"/>
</dbReference>
<feature type="transmembrane region" description="Helical" evidence="4">
    <location>
        <begin position="39"/>
        <end position="64"/>
    </location>
</feature>
<gene>
    <name evidence="5" type="ORF">B0I35DRAFT_425006</name>
</gene>
<evidence type="ECO:0000256" key="2">
    <source>
        <dbReference type="ARBA" id="ARBA00023002"/>
    </source>
</evidence>
<keyword evidence="6" id="KW-1185">Reference proteome</keyword>
<dbReference type="PANTHER" id="PTHR33365:SF11">
    <property type="entry name" value="TAT PATHWAY SIGNAL SEQUENCE"/>
    <property type="match status" value="1"/>
</dbReference>
<dbReference type="Proteomes" id="UP000813444">
    <property type="component" value="Unassembled WGS sequence"/>
</dbReference>
<dbReference type="InterPro" id="IPR021765">
    <property type="entry name" value="UstYa-like"/>
</dbReference>
<comment type="caution">
    <text evidence="5">The sequence shown here is derived from an EMBL/GenBank/DDBJ whole genome shotgun (WGS) entry which is preliminary data.</text>
</comment>
<keyword evidence="4" id="KW-1133">Transmembrane helix</keyword>
<comment type="similarity">
    <text evidence="3">Belongs to the ustYa family.</text>
</comment>
<dbReference type="GO" id="GO:0016491">
    <property type="term" value="F:oxidoreductase activity"/>
    <property type="evidence" value="ECO:0007669"/>
    <property type="project" value="UniProtKB-KW"/>
</dbReference>
<comment type="pathway">
    <text evidence="1">Mycotoxin biosynthesis.</text>
</comment>
<dbReference type="EMBL" id="JAGPNK010000003">
    <property type="protein sequence ID" value="KAH7324813.1"/>
    <property type="molecule type" value="Genomic_DNA"/>
</dbReference>
<evidence type="ECO:0000313" key="6">
    <source>
        <dbReference type="Proteomes" id="UP000813444"/>
    </source>
</evidence>
<dbReference type="AlphaFoldDB" id="A0A8K0WV88"/>
<accession>A0A8K0WV88</accession>
<keyword evidence="4" id="KW-0472">Membrane</keyword>
<evidence type="ECO:0000256" key="1">
    <source>
        <dbReference type="ARBA" id="ARBA00004685"/>
    </source>
</evidence>
<evidence type="ECO:0000256" key="3">
    <source>
        <dbReference type="ARBA" id="ARBA00035112"/>
    </source>
</evidence>
<organism evidence="5 6">
    <name type="scientific">Stachybotrys elegans</name>
    <dbReference type="NCBI Taxonomy" id="80388"/>
    <lineage>
        <taxon>Eukaryota</taxon>
        <taxon>Fungi</taxon>
        <taxon>Dikarya</taxon>
        <taxon>Ascomycota</taxon>
        <taxon>Pezizomycotina</taxon>
        <taxon>Sordariomycetes</taxon>
        <taxon>Hypocreomycetidae</taxon>
        <taxon>Hypocreales</taxon>
        <taxon>Stachybotryaceae</taxon>
        <taxon>Stachybotrys</taxon>
    </lineage>
</organism>
<keyword evidence="4" id="KW-0812">Transmembrane</keyword>
<keyword evidence="2" id="KW-0560">Oxidoreductase</keyword>